<proteinExistence type="predicted"/>
<dbReference type="Gene3D" id="2.60.120.1440">
    <property type="match status" value="1"/>
</dbReference>
<feature type="chain" id="PRO_5045188766" evidence="2">
    <location>
        <begin position="26"/>
        <end position="425"/>
    </location>
</feature>
<feature type="compositionally biased region" description="Polar residues" evidence="1">
    <location>
        <begin position="241"/>
        <end position="254"/>
    </location>
</feature>
<name>A0ABY3RAI1_9BRAD</name>
<feature type="compositionally biased region" description="Polar residues" evidence="1">
    <location>
        <begin position="302"/>
        <end position="321"/>
    </location>
</feature>
<gene>
    <name evidence="4" type="ORF">LQG66_33515</name>
</gene>
<feature type="region of interest" description="Disordered" evidence="1">
    <location>
        <begin position="193"/>
        <end position="219"/>
    </location>
</feature>
<keyword evidence="2" id="KW-0732">Signal</keyword>
<sequence length="425" mass="41880">MSSKRFLLPALIAACVLGATPAAFAADGEPWLVSKSSGDVWVASQGAERVSLGQEDALKPGDTIRTGPNGRVRLTRGAETIVVAPNSEVGLPTAAKDGMATTILQRAGSILLDVEKRNVQHFEVETPYLAAVVKGTQFSVTISGRSTKVEVSRGQVQVSDFKTGQIAQVLPGQAATTFANGGSGLSLSGAGTFSPIEQGRPRTPTIDRVPVPRDGLHAPRETKGSVIHALNAIGAAPRTAASASPQQHSATTSAGAKPNVVRISTSIGEVNLNIQKATRGLAHGAHAASGGTGRSTAWSEARSGNGNTPSNAATSNGTSGDPSVAAAVTAAIGSPTASATTSLATVNSGGDSGNGSSGGKSSGGGNSGNNGNGGNGGNSNGGSGNSGHGNGNSGNNGNGNGNGNSGHGNSGHGNGNAYAYGHNKN</sequence>
<dbReference type="PANTHER" id="PTHR38731:SF3">
    <property type="entry name" value="BLL6125 PROTEIN"/>
    <property type="match status" value="1"/>
</dbReference>
<dbReference type="EMBL" id="CP088156">
    <property type="protein sequence ID" value="UFZ04058.1"/>
    <property type="molecule type" value="Genomic_DNA"/>
</dbReference>
<feature type="compositionally biased region" description="Gly residues" evidence="1">
    <location>
        <begin position="350"/>
        <end position="414"/>
    </location>
</feature>
<feature type="domain" description="FecR protein" evidence="3">
    <location>
        <begin position="62"/>
        <end position="157"/>
    </location>
</feature>
<dbReference type="RefSeq" id="WP_231320070.1">
    <property type="nucleotide sequence ID" value="NZ_CP088156.1"/>
</dbReference>
<evidence type="ECO:0000313" key="4">
    <source>
        <dbReference type="EMBL" id="UFZ04058.1"/>
    </source>
</evidence>
<evidence type="ECO:0000256" key="1">
    <source>
        <dbReference type="SAM" id="MobiDB-lite"/>
    </source>
</evidence>
<feature type="compositionally biased region" description="Low complexity" evidence="1">
    <location>
        <begin position="283"/>
        <end position="297"/>
    </location>
</feature>
<evidence type="ECO:0000259" key="3">
    <source>
        <dbReference type="Pfam" id="PF04773"/>
    </source>
</evidence>
<feature type="compositionally biased region" description="Low complexity" evidence="1">
    <location>
        <begin position="336"/>
        <end position="349"/>
    </location>
</feature>
<feature type="signal peptide" evidence="2">
    <location>
        <begin position="1"/>
        <end position="25"/>
    </location>
</feature>
<feature type="region of interest" description="Disordered" evidence="1">
    <location>
        <begin position="336"/>
        <end position="425"/>
    </location>
</feature>
<dbReference type="Pfam" id="PF04773">
    <property type="entry name" value="FecR"/>
    <property type="match status" value="1"/>
</dbReference>
<dbReference type="PANTHER" id="PTHR38731">
    <property type="entry name" value="LIPL45-RELATED LIPOPROTEIN-RELATED"/>
    <property type="match status" value="1"/>
</dbReference>
<feature type="region of interest" description="Disordered" evidence="1">
    <location>
        <begin position="283"/>
        <end position="323"/>
    </location>
</feature>
<accession>A0ABY3RAI1</accession>
<dbReference type="Proteomes" id="UP001431010">
    <property type="component" value="Chromosome"/>
</dbReference>
<evidence type="ECO:0000313" key="5">
    <source>
        <dbReference type="Proteomes" id="UP001431010"/>
    </source>
</evidence>
<feature type="region of interest" description="Disordered" evidence="1">
    <location>
        <begin position="237"/>
        <end position="257"/>
    </location>
</feature>
<organism evidence="4 5">
    <name type="scientific">Bradyrhizobium ontarionense</name>
    <dbReference type="NCBI Taxonomy" id="2898149"/>
    <lineage>
        <taxon>Bacteria</taxon>
        <taxon>Pseudomonadati</taxon>
        <taxon>Pseudomonadota</taxon>
        <taxon>Alphaproteobacteria</taxon>
        <taxon>Hyphomicrobiales</taxon>
        <taxon>Nitrobacteraceae</taxon>
        <taxon>Bradyrhizobium</taxon>
    </lineage>
</organism>
<reference evidence="4" key="1">
    <citation type="journal article" date="2024" name="Antonie Van Leeuwenhoek">
        <title>Bradyrhizobium ontarionense sp. nov., a novel bacterial symbiont isolated from Aeschynomene indica (Indian jointvetch), harbours photosynthesis, nitrogen fixation and nitrous oxide (N2O) reductase genes.</title>
        <authorList>
            <person name="Bromfield E.S.P."/>
            <person name="Cloutier S."/>
        </authorList>
    </citation>
    <scope>NUCLEOTIDE SEQUENCE</scope>
    <source>
        <strain evidence="4">A19</strain>
    </source>
</reference>
<keyword evidence="5" id="KW-1185">Reference proteome</keyword>
<dbReference type="InterPro" id="IPR006860">
    <property type="entry name" value="FecR"/>
</dbReference>
<evidence type="ECO:0000256" key="2">
    <source>
        <dbReference type="SAM" id="SignalP"/>
    </source>
</evidence>
<protein>
    <submittedName>
        <fullName evidence="4">FecR family protein</fullName>
    </submittedName>
</protein>
<feature type="compositionally biased region" description="Basic and acidic residues" evidence="1">
    <location>
        <begin position="210"/>
        <end position="219"/>
    </location>
</feature>